<evidence type="ECO:0000313" key="2">
    <source>
        <dbReference type="EMBL" id="OQO71217.1"/>
    </source>
</evidence>
<organism evidence="2 3">
    <name type="scientific">Enterococcus villorum</name>
    <dbReference type="NCBI Taxonomy" id="112904"/>
    <lineage>
        <taxon>Bacteria</taxon>
        <taxon>Bacillati</taxon>
        <taxon>Bacillota</taxon>
        <taxon>Bacilli</taxon>
        <taxon>Lactobacillales</taxon>
        <taxon>Enterococcaceae</taxon>
        <taxon>Enterococcus</taxon>
    </lineage>
</organism>
<gene>
    <name evidence="2" type="ORF">BH747_04300</name>
</gene>
<dbReference type="EMBL" id="MJEA01000002">
    <property type="protein sequence ID" value="OQO71217.1"/>
    <property type="molecule type" value="Genomic_DNA"/>
</dbReference>
<dbReference type="STRING" id="112904.BH747_04300"/>
<dbReference type="OrthoDB" id="10017324at2"/>
<evidence type="ECO:0000256" key="1">
    <source>
        <dbReference type="SAM" id="Coils"/>
    </source>
</evidence>
<evidence type="ECO:0000313" key="3">
    <source>
        <dbReference type="Proteomes" id="UP000192477"/>
    </source>
</evidence>
<proteinExistence type="predicted"/>
<keyword evidence="1" id="KW-0175">Coiled coil</keyword>
<sequence>MAEEKEMIHYTSAISSKMGEELQKIVENEEKSQLASKIDKVKLELEKQKIHYLFPVIMETIYEKLYEKNNGYVTIEDKQKALKELDNPTKNNDLIESIKKELTNNNIKHTDDEVTTWMRKLLTTDKKGKQKEYKVILKKIDKFLRKMDNQTAKKEISQFLVELNNEKEQIKTAMEDTFFHIHKHRKTDLSVEEQFRLELYQKEVIQNFIHKDPNLKSIIEACIKQVPLVSCSGRKLKNGRKMTKPFEEDWWYVKRDQLEKYLNSNIGQKNILVSEVNRKVNDLLKVNSKICSQIVWSLAIDAAGASINLNPKYAAEYGYEPIEQQYLGKTKQLVASYQTLKWHREDSLSKEIQPTENQKVTKVQEEQKFSTSLNLPSVESLSEHKVRNERDRPSFSGMKLEIFDKELQKFKEITGKAQEIAKQAPRGKEDTASSKSLTKTLISAPVVDLQTFKEREMDAQKKALLKRGKSASTIKDKIARFERN</sequence>
<accession>A0A1V8YEZ9</accession>
<dbReference type="AlphaFoldDB" id="A0A1V8YEZ9"/>
<dbReference type="RefSeq" id="WP_081182897.1">
    <property type="nucleotide sequence ID" value="NZ_MJEA01000002.1"/>
</dbReference>
<protein>
    <submittedName>
        <fullName evidence="2">Uncharacterized protein</fullName>
    </submittedName>
</protein>
<name>A0A1V8YEZ9_9ENTE</name>
<feature type="coiled-coil region" evidence="1">
    <location>
        <begin position="149"/>
        <end position="176"/>
    </location>
</feature>
<reference evidence="2 3" key="1">
    <citation type="journal article" date="2017" name="BMC Microbiol.">
        <title>Comparative genomics of Enterococcus spp. isolated from bovine feces.</title>
        <authorList>
            <person name="Beukers A.G."/>
            <person name="Zaheer R."/>
            <person name="Goji N."/>
            <person name="Amoako K.K."/>
            <person name="Chaves A.V."/>
            <person name="Ward M.P."/>
            <person name="McAllister T.A."/>
        </authorList>
    </citation>
    <scope>NUCLEOTIDE SEQUENCE [LARGE SCALE GENOMIC DNA]</scope>
    <source>
        <strain evidence="2 3">F1129D 143</strain>
    </source>
</reference>
<comment type="caution">
    <text evidence="2">The sequence shown here is derived from an EMBL/GenBank/DDBJ whole genome shotgun (WGS) entry which is preliminary data.</text>
</comment>
<dbReference type="Proteomes" id="UP000192477">
    <property type="component" value="Unassembled WGS sequence"/>
</dbReference>